<feature type="region of interest" description="Disordered" evidence="1">
    <location>
        <begin position="93"/>
        <end position="152"/>
    </location>
</feature>
<evidence type="ECO:0000313" key="4">
    <source>
        <dbReference type="Proteomes" id="UP000041254"/>
    </source>
</evidence>
<accession>A0A0G4H3W3</accession>
<keyword evidence="2" id="KW-1133">Transmembrane helix</keyword>
<proteinExistence type="predicted"/>
<dbReference type="VEuPathDB" id="CryptoDB:Vbra_6557"/>
<sequence length="286" mass="30555">MAESASASADSAQASEKHEGNNESSGAPRREGDGVPVRFVVVHDAQGESRRDATVCLSSTISQVTQDHLQDFLEQGCSVRLFLHGRPLENHQPLSHYLPSTSPMPTTEAETSSTDTIRQRTTTRAEQPPSAASDDGTGAACEPPPPPQQQPQVVNIHVSVTRRTVASGDGSTELPPEEEDFWSYLLYGCVGVILAVAWDWKWKHPSHFDSFSSLCVYVFTAIWGYMVLSTVSRVCGGLGCALLRAVRGERRTEAQGEAEAQTQTAGEGAVDAAADGGEGERTAAGD</sequence>
<gene>
    <name evidence="3" type="ORF">Vbra_6557</name>
</gene>
<dbReference type="AlphaFoldDB" id="A0A0G4H3W3"/>
<evidence type="ECO:0000256" key="1">
    <source>
        <dbReference type="SAM" id="MobiDB-lite"/>
    </source>
</evidence>
<feature type="transmembrane region" description="Helical" evidence="2">
    <location>
        <begin position="181"/>
        <end position="198"/>
    </location>
</feature>
<dbReference type="EMBL" id="CDMY01000982">
    <property type="protein sequence ID" value="CEM38390.1"/>
    <property type="molecule type" value="Genomic_DNA"/>
</dbReference>
<feature type="compositionally biased region" description="Low complexity" evidence="1">
    <location>
        <begin position="1"/>
        <end position="14"/>
    </location>
</feature>
<keyword evidence="2" id="KW-0812">Transmembrane</keyword>
<feature type="region of interest" description="Disordered" evidence="1">
    <location>
        <begin position="252"/>
        <end position="286"/>
    </location>
</feature>
<feature type="compositionally biased region" description="Polar residues" evidence="1">
    <location>
        <begin position="98"/>
        <end position="125"/>
    </location>
</feature>
<dbReference type="Proteomes" id="UP000041254">
    <property type="component" value="Unassembled WGS sequence"/>
</dbReference>
<evidence type="ECO:0008006" key="5">
    <source>
        <dbReference type="Google" id="ProtNLM"/>
    </source>
</evidence>
<organism evidence="3 4">
    <name type="scientific">Vitrella brassicaformis (strain CCMP3155)</name>
    <dbReference type="NCBI Taxonomy" id="1169540"/>
    <lineage>
        <taxon>Eukaryota</taxon>
        <taxon>Sar</taxon>
        <taxon>Alveolata</taxon>
        <taxon>Colpodellida</taxon>
        <taxon>Vitrellaceae</taxon>
        <taxon>Vitrella</taxon>
    </lineage>
</organism>
<name>A0A0G4H3W3_VITBC</name>
<protein>
    <recommendedName>
        <fullName evidence="5">Ubiquitin-like domain-containing protein</fullName>
    </recommendedName>
</protein>
<reference evidence="3 4" key="1">
    <citation type="submission" date="2014-11" db="EMBL/GenBank/DDBJ databases">
        <authorList>
            <person name="Zhu J."/>
            <person name="Qi W."/>
            <person name="Song R."/>
        </authorList>
    </citation>
    <scope>NUCLEOTIDE SEQUENCE [LARGE SCALE GENOMIC DNA]</scope>
</reference>
<keyword evidence="4" id="KW-1185">Reference proteome</keyword>
<keyword evidence="2" id="KW-0472">Membrane</keyword>
<evidence type="ECO:0000313" key="3">
    <source>
        <dbReference type="EMBL" id="CEM38390.1"/>
    </source>
</evidence>
<evidence type="ECO:0000256" key="2">
    <source>
        <dbReference type="SAM" id="Phobius"/>
    </source>
</evidence>
<dbReference type="InParanoid" id="A0A0G4H3W3"/>
<feature type="compositionally biased region" description="Low complexity" evidence="1">
    <location>
        <begin position="255"/>
        <end position="275"/>
    </location>
</feature>
<feature type="region of interest" description="Disordered" evidence="1">
    <location>
        <begin position="1"/>
        <end position="36"/>
    </location>
</feature>